<dbReference type="InterPro" id="IPR038765">
    <property type="entry name" value="Papain-like_cys_pep_sf"/>
</dbReference>
<dbReference type="InterPro" id="IPR028889">
    <property type="entry name" value="USP"/>
</dbReference>
<dbReference type="PANTHER" id="PTHR15728">
    <property type="entry name" value="DEADENYLATION COMPLEX CATALYTIC SUBUNIT PAN2"/>
    <property type="match status" value="1"/>
</dbReference>
<dbReference type="GO" id="GO:0004535">
    <property type="term" value="F:poly(A)-specific ribonuclease activity"/>
    <property type="evidence" value="ECO:0007669"/>
    <property type="project" value="UniProtKB-UniRule"/>
</dbReference>
<proteinExistence type="inferred from homology"/>
<dbReference type="PANTHER" id="PTHR15728:SF0">
    <property type="entry name" value="PAN2-PAN3 DEADENYLATION COMPLEX CATALYTIC SUBUNIT PAN2"/>
    <property type="match status" value="1"/>
</dbReference>
<comment type="cofactor">
    <cofactor evidence="9">
        <name>a divalent metal cation</name>
        <dbReference type="ChEBI" id="CHEBI:60240"/>
    </cofactor>
    <text evidence="9">Binds 2 metal cations per subunit in the catalytic exonuclease domain.</text>
</comment>
<evidence type="ECO:0000256" key="1">
    <source>
        <dbReference type="ARBA" id="ARBA00001663"/>
    </source>
</evidence>
<keyword evidence="8 9" id="KW-0539">Nucleus</keyword>
<evidence type="ECO:0000256" key="8">
    <source>
        <dbReference type="ARBA" id="ARBA00023242"/>
    </source>
</evidence>
<dbReference type="PROSITE" id="PS50235">
    <property type="entry name" value="USP_3"/>
    <property type="match status" value="1"/>
</dbReference>
<dbReference type="Pfam" id="PF13423">
    <property type="entry name" value="UCH_1"/>
    <property type="match status" value="1"/>
</dbReference>
<dbReference type="AlphaFoldDB" id="A0AA35WPG1"/>
<feature type="binding site" evidence="9">
    <location>
        <position position="1048"/>
    </location>
    <ligand>
        <name>a divalent metal cation</name>
        <dbReference type="ChEBI" id="CHEBI:60240"/>
        <note>catalytic</note>
    </ligand>
</feature>
<dbReference type="SUPFAM" id="SSF54001">
    <property type="entry name" value="Cysteine proteinases"/>
    <property type="match status" value="1"/>
</dbReference>
<dbReference type="GO" id="GO:0006397">
    <property type="term" value="P:mRNA processing"/>
    <property type="evidence" value="ECO:0007669"/>
    <property type="project" value="UniProtKB-KW"/>
</dbReference>
<dbReference type="InterPro" id="IPR036322">
    <property type="entry name" value="WD40_repeat_dom_sf"/>
</dbReference>
<protein>
    <recommendedName>
        <fullName evidence="9">PAN2-PAN3 deadenylation complex catalytic subunit PAN2</fullName>
        <ecNumber evidence="9">3.1.13.4</ecNumber>
    </recommendedName>
    <alternativeName>
        <fullName evidence="9">PAB1P-dependent poly(A)-specific ribonuclease</fullName>
    </alternativeName>
    <alternativeName>
        <fullName evidence="9">Poly(A)-nuclease deadenylation complex subunit 2</fullName>
        <shortName evidence="9">PAN deadenylation complex subunit 2</shortName>
    </alternativeName>
</protein>
<comment type="domain">
    <text evidence="9">Contains a pseudo-UCH domain. This ubiquitin C-terminal hydrolase (UCH)-like or ubiquitin specific protease (USP)-like domain is predicted to be catalytically inactive because it lacks the active site catalytic triad characteristic of thiol proteases, with residues at the equivalent structural positions that are incompatible with catalysis, and it cannot bind ubiquitin. It functions as a structural scaffold for intra- and intermolecular interactions in the complex.</text>
</comment>
<comment type="subcellular location">
    <subcellularLocation>
        <location evidence="9">Cytoplasm</location>
        <location evidence="9">P-body</location>
    </subcellularLocation>
    <subcellularLocation>
        <location evidence="9">Nucleus</location>
    </subcellularLocation>
    <text evidence="9">Shuttles between nucleus and cytoplasm.</text>
</comment>
<dbReference type="InterPro" id="IPR036397">
    <property type="entry name" value="RNaseH_sf"/>
</dbReference>
<feature type="binding site" evidence="9">
    <location>
        <position position="996"/>
    </location>
    <ligand>
        <name>a divalent metal cation</name>
        <dbReference type="ChEBI" id="CHEBI:60240"/>
        <note>catalytic</note>
    </ligand>
</feature>
<dbReference type="GO" id="GO:0010606">
    <property type="term" value="P:positive regulation of cytoplasmic mRNA processing body assembly"/>
    <property type="evidence" value="ECO:0007669"/>
    <property type="project" value="UniProtKB-UniRule"/>
</dbReference>
<organism evidence="11 12">
    <name type="scientific">Geodia barretti</name>
    <name type="common">Barrett's horny sponge</name>
    <dbReference type="NCBI Taxonomy" id="519541"/>
    <lineage>
        <taxon>Eukaryota</taxon>
        <taxon>Metazoa</taxon>
        <taxon>Porifera</taxon>
        <taxon>Demospongiae</taxon>
        <taxon>Heteroscleromorpha</taxon>
        <taxon>Tetractinellida</taxon>
        <taxon>Astrophorina</taxon>
        <taxon>Geodiidae</taxon>
        <taxon>Geodia</taxon>
    </lineage>
</organism>
<keyword evidence="4 9" id="KW-0540">Nuclease</keyword>
<dbReference type="InterPro" id="IPR028881">
    <property type="entry name" value="PAN2_UCH_dom"/>
</dbReference>
<gene>
    <name evidence="9" type="primary">PAN2</name>
    <name evidence="11" type="ORF">GBAR_LOCUS14160</name>
</gene>
<accession>A0AA35WPG1</accession>
<evidence type="ECO:0000256" key="3">
    <source>
        <dbReference type="ARBA" id="ARBA00022664"/>
    </source>
</evidence>
<comment type="caution">
    <text evidence="11">The sequence shown here is derived from an EMBL/GenBank/DDBJ whole genome shotgun (WGS) entry which is preliminary data.</text>
</comment>
<name>A0AA35WPG1_GEOBA</name>
<dbReference type="GO" id="GO:0000932">
    <property type="term" value="C:P-body"/>
    <property type="evidence" value="ECO:0007669"/>
    <property type="project" value="UniProtKB-SubCell"/>
</dbReference>
<dbReference type="GO" id="GO:0005634">
    <property type="term" value="C:nucleus"/>
    <property type="evidence" value="ECO:0007669"/>
    <property type="project" value="UniProtKB-SubCell"/>
</dbReference>
<dbReference type="HAMAP" id="MF_03182">
    <property type="entry name" value="PAN2"/>
    <property type="match status" value="1"/>
</dbReference>
<feature type="domain" description="USP" evidence="10">
    <location>
        <begin position="473"/>
        <end position="834"/>
    </location>
</feature>
<dbReference type="Pfam" id="PF00929">
    <property type="entry name" value="RNase_T"/>
    <property type="match status" value="1"/>
</dbReference>
<evidence type="ECO:0000256" key="7">
    <source>
        <dbReference type="ARBA" id="ARBA00022839"/>
    </source>
</evidence>
<dbReference type="CDD" id="cd06143">
    <property type="entry name" value="PAN2_exo"/>
    <property type="match status" value="1"/>
</dbReference>
<keyword evidence="3 9" id="KW-0507">mRNA processing</keyword>
<dbReference type="GO" id="GO:0046872">
    <property type="term" value="F:metal ion binding"/>
    <property type="evidence" value="ECO:0007669"/>
    <property type="project" value="UniProtKB-KW"/>
</dbReference>
<evidence type="ECO:0000256" key="2">
    <source>
        <dbReference type="ARBA" id="ARBA00022490"/>
    </source>
</evidence>
<keyword evidence="7 9" id="KW-0269">Exonuclease</keyword>
<dbReference type="Gene3D" id="2.130.10.10">
    <property type="entry name" value="YVTN repeat-like/Quinoprotein amine dehydrogenase"/>
    <property type="match status" value="1"/>
</dbReference>
<keyword evidence="5 9" id="KW-0479">Metal-binding</keyword>
<comment type="caution">
    <text evidence="9">Lacks conserved residue(s) required for the propagation of feature annotation.</text>
</comment>
<evidence type="ECO:0000256" key="9">
    <source>
        <dbReference type="HAMAP-Rule" id="MF_03182"/>
    </source>
</evidence>
<dbReference type="Proteomes" id="UP001174909">
    <property type="component" value="Unassembled WGS sequence"/>
</dbReference>
<reference evidence="11" key="1">
    <citation type="submission" date="2023-03" db="EMBL/GenBank/DDBJ databases">
        <authorList>
            <person name="Steffen K."/>
            <person name="Cardenas P."/>
        </authorList>
    </citation>
    <scope>NUCLEOTIDE SEQUENCE</scope>
</reference>
<dbReference type="SUPFAM" id="SSF53098">
    <property type="entry name" value="Ribonuclease H-like"/>
    <property type="match status" value="1"/>
</dbReference>
<dbReference type="EMBL" id="CASHTH010002072">
    <property type="protein sequence ID" value="CAI8024371.1"/>
    <property type="molecule type" value="Genomic_DNA"/>
</dbReference>
<dbReference type="InterPro" id="IPR050785">
    <property type="entry name" value="PAN2-PAN3_catalytic_subunit"/>
</dbReference>
<dbReference type="InterPro" id="IPR015943">
    <property type="entry name" value="WD40/YVTN_repeat-like_dom_sf"/>
</dbReference>
<feature type="binding site" evidence="9">
    <location>
        <position position="889"/>
    </location>
    <ligand>
        <name>a divalent metal cation</name>
        <dbReference type="ChEBI" id="CHEBI:60240"/>
        <note>catalytic</note>
    </ligand>
</feature>
<evidence type="ECO:0000256" key="6">
    <source>
        <dbReference type="ARBA" id="ARBA00022801"/>
    </source>
</evidence>
<keyword evidence="2 9" id="KW-0963">Cytoplasm</keyword>
<dbReference type="Pfam" id="PF20770">
    <property type="entry name" value="PAN2_N"/>
    <property type="match status" value="1"/>
</dbReference>
<keyword evidence="12" id="KW-1185">Reference proteome</keyword>
<sequence length="1089" mass="121484">MELRQVKLRSCFRGDEYGVSSVVFDPQEELLWAATFGGHVTSYLGCGMETYTSVQAHNSDIRQLELTPAGVLSVADSELRYTARTGIHLYTMRDEPQMVGMNCLLYVGNDNLLVGCQSGQLASLDLSSMQITSQMGLEAGVCLLKASEQLVCTADVTGQVYLQAPGSLQVVHKFPAHSAGMCDMDVVGHCLVTCGLTHRYGQLCVDPELTVMDLRMLRPLPPLPAPMPQPMLVRAMPSMPSTALLLSQLGEFQFVDIRGLMTPANMTLHQLQLPPEGAMPCACDVSSSSHCLAFGDSCGLSLSLSLSVLAAPPVAGQVHLWMCGEEAVMNTFAQPSVLPDQPESCPELSWDGSGAPLAAVPLPVCSEPLLSDWPSHNSRFMRRRAPTIDSQLLANRKMHQFVGHARKPAHLRRNQVPYDLQRESRATVPESPMMRETNPLSLIPKPYRQVEIKYSKLGIETFDFAHYNDTKFAGLEIHIPNAYCNSMLQVLYFIEPLRHAFLNHLCSKEFCLACELHFLFLMLDSSTGRSCQGTNFLRAFRTLREASALGLLISRGDEEQKADLGKLIQNWSRFVLQQLHQVSRNREADILFLADQQETQPELPSLDGGESRSSVVERLFGCAVASECVCRCGWSSSRRHTELIFSLTYPPSVGGEEVSFGAFLEASLCRKQKVHAWCDSCSKFTPTTSERSVRRLPLVLSLNCQVEGEDEREFWRQQQTKAAAQGGSWVPHTLTISVAEGGRVSVKEGPDEEGGVVYELSMVVAHVKEGWMEAPGNLVAHIRVSPFYHERKKIPSRFQWYLFNDFAITPASQSSVAQFSLEWLTPCLLIYTQRDFSTQFPHSPLPRLEPSVLLAETHSPRPLQSPTVHTSLSFHELPERGDLVGIDAEFVTLNQGEAEVRSDGTHLTVKPSQLSVARITVVRGKPPQEGYPFIDDYIAHSEQVVDYVTQYSGIKPGDLDAMRSSKHLTTLKAAYLKLLFLLQRGVKFVGHGLKKDFRVINIFVPDHQVLDTVQLFHLPNQRYVSLKFLAWFYLKIHVQDGAHDSAEDAKTALQLYRVYHRLQVQQRLQESLGQLYEAGRKLNWQVPST</sequence>
<dbReference type="GO" id="GO:0000289">
    <property type="term" value="P:nuclear-transcribed mRNA poly(A) tail shortening"/>
    <property type="evidence" value="ECO:0007669"/>
    <property type="project" value="UniProtKB-UniRule"/>
</dbReference>
<dbReference type="GO" id="GO:0031251">
    <property type="term" value="C:PAN complex"/>
    <property type="evidence" value="ECO:0007669"/>
    <property type="project" value="UniProtKB-UniRule"/>
</dbReference>
<feature type="binding site" evidence="9">
    <location>
        <position position="887"/>
    </location>
    <ligand>
        <name>a divalent metal cation</name>
        <dbReference type="ChEBI" id="CHEBI:60240"/>
        <note>catalytic</note>
    </ligand>
</feature>
<dbReference type="GO" id="GO:0003676">
    <property type="term" value="F:nucleic acid binding"/>
    <property type="evidence" value="ECO:0007669"/>
    <property type="project" value="InterPro"/>
</dbReference>
<dbReference type="SMART" id="SM00479">
    <property type="entry name" value="EXOIII"/>
    <property type="match status" value="1"/>
</dbReference>
<comment type="domain">
    <text evidence="9">The linker, or PAN3 interaction domain (PID), between the WD40 repeats and the pseudo-UCH domain mediates interaction with PAN3.</text>
</comment>
<dbReference type="EC" id="3.1.13.4" evidence="9"/>
<dbReference type="InterPro" id="IPR048841">
    <property type="entry name" value="PAN2_N"/>
</dbReference>
<dbReference type="FunFam" id="3.30.420.10:FF:000011">
    <property type="entry name" value="PAN2-PAN3 deadenylation complex catalytic subunit PAN2"/>
    <property type="match status" value="1"/>
</dbReference>
<evidence type="ECO:0000259" key="10">
    <source>
        <dbReference type="PROSITE" id="PS50235"/>
    </source>
</evidence>
<dbReference type="InterPro" id="IPR030843">
    <property type="entry name" value="PAN2"/>
</dbReference>
<comment type="function">
    <text evidence="9">Catalytic subunit of the poly(A)-nuclease (PAN) deadenylation complex, one of two cytoplasmic mRNA deadenylases involved in general and miRNA-mediated mRNA turnover. PAN specifically shortens poly(A) tails of RNA and the activity is stimulated by poly(A)-binding protein (PABP). PAN deadenylation is followed by rapid degradation of the shortened mRNA tails by the CCR4-NOT complex. Deadenylated mRNAs are then degraded by two alternative mechanisms, namely exosome-mediated 3'-5' exonucleolytic degradation, or deadenlyation-dependent mRNA decaping and subsequent 5'-3' exonucleolytic degradation by XRN1.</text>
</comment>
<evidence type="ECO:0000313" key="11">
    <source>
        <dbReference type="EMBL" id="CAI8024371.1"/>
    </source>
</evidence>
<comment type="similarity">
    <text evidence="9">Belongs to the peptidase C19 family. PAN2 subfamily.</text>
</comment>
<dbReference type="Gene3D" id="3.30.420.10">
    <property type="entry name" value="Ribonuclease H-like superfamily/Ribonuclease H"/>
    <property type="match status" value="1"/>
</dbReference>
<evidence type="ECO:0000256" key="5">
    <source>
        <dbReference type="ARBA" id="ARBA00022723"/>
    </source>
</evidence>
<dbReference type="Gene3D" id="3.90.70.10">
    <property type="entry name" value="Cysteine proteinases"/>
    <property type="match status" value="1"/>
</dbReference>
<comment type="activity regulation">
    <text evidence="9">Positively regulated by the regulatory subunit PAN3.</text>
</comment>
<dbReference type="SUPFAM" id="SSF50978">
    <property type="entry name" value="WD40 repeat-like"/>
    <property type="match status" value="1"/>
</dbReference>
<evidence type="ECO:0000256" key="4">
    <source>
        <dbReference type="ARBA" id="ARBA00022722"/>
    </source>
</evidence>
<comment type="catalytic activity">
    <reaction evidence="1 9">
        <text>Exonucleolytic cleavage of poly(A) to 5'-AMP.</text>
        <dbReference type="EC" id="3.1.13.4"/>
    </reaction>
</comment>
<evidence type="ECO:0000313" key="12">
    <source>
        <dbReference type="Proteomes" id="UP001174909"/>
    </source>
</evidence>
<keyword evidence="6 9" id="KW-0378">Hydrolase</keyword>
<dbReference type="InterPro" id="IPR012337">
    <property type="entry name" value="RNaseH-like_sf"/>
</dbReference>
<comment type="subunit">
    <text evidence="9">Forms a heterotrimer with an asymmetric homodimer of the regulatory subunit PAN3 to form the poly(A)-nuclease (PAN) deadenylation complex.</text>
</comment>
<dbReference type="InterPro" id="IPR013520">
    <property type="entry name" value="Ribonucl_H"/>
</dbReference>